<name>A0ABQ4FQR0_9ACTN</name>
<evidence type="ECO:0000256" key="1">
    <source>
        <dbReference type="SAM" id="Phobius"/>
    </source>
</evidence>
<gene>
    <name evidence="2" type="ORF">Mco01_01540</name>
</gene>
<keyword evidence="1" id="KW-0472">Membrane</keyword>
<feature type="transmembrane region" description="Helical" evidence="1">
    <location>
        <begin position="12"/>
        <end position="38"/>
    </location>
</feature>
<organism evidence="2 3">
    <name type="scientific">Microbispora corallina</name>
    <dbReference type="NCBI Taxonomy" id="83302"/>
    <lineage>
        <taxon>Bacteria</taxon>
        <taxon>Bacillati</taxon>
        <taxon>Actinomycetota</taxon>
        <taxon>Actinomycetes</taxon>
        <taxon>Streptosporangiales</taxon>
        <taxon>Streptosporangiaceae</taxon>
        <taxon>Microbispora</taxon>
    </lineage>
</organism>
<comment type="caution">
    <text evidence="2">The sequence shown here is derived from an EMBL/GenBank/DDBJ whole genome shotgun (WGS) entry which is preliminary data.</text>
</comment>
<dbReference type="EMBL" id="BOOC01000001">
    <property type="protein sequence ID" value="GIH37154.1"/>
    <property type="molecule type" value="Genomic_DNA"/>
</dbReference>
<feature type="transmembrane region" description="Helical" evidence="1">
    <location>
        <begin position="136"/>
        <end position="156"/>
    </location>
</feature>
<evidence type="ECO:0000313" key="2">
    <source>
        <dbReference type="EMBL" id="GIH37154.1"/>
    </source>
</evidence>
<keyword evidence="1" id="KW-0812">Transmembrane</keyword>
<feature type="transmembrane region" description="Helical" evidence="1">
    <location>
        <begin position="66"/>
        <end position="87"/>
    </location>
</feature>
<protein>
    <recommendedName>
        <fullName evidence="4">DUF2567 domain-containing protein</fullName>
    </recommendedName>
</protein>
<evidence type="ECO:0008006" key="4">
    <source>
        <dbReference type="Google" id="ProtNLM"/>
    </source>
</evidence>
<keyword evidence="1" id="KW-1133">Transmembrane helix</keyword>
<proteinExistence type="predicted"/>
<evidence type="ECO:0000313" key="3">
    <source>
        <dbReference type="Proteomes" id="UP000603904"/>
    </source>
</evidence>
<sequence>MGTIWTVRHLRVNLAAIAVTVLVLALLGAVAGLVWSALAPATRYVLIDGGPQLADPETQTLIDADGWFAVVTGAAGLLSGAGAYVLSRRRPVEALVALAGGGLLAGYVALLVGRTAKGTAHAAGPAGLTATSSLTVTAHGVMFAWPLLATGVFWVVEFVASYRHRGE</sequence>
<dbReference type="Proteomes" id="UP000603904">
    <property type="component" value="Unassembled WGS sequence"/>
</dbReference>
<accession>A0ABQ4FQR0</accession>
<feature type="transmembrane region" description="Helical" evidence="1">
    <location>
        <begin position="94"/>
        <end position="116"/>
    </location>
</feature>
<keyword evidence="3" id="KW-1185">Reference proteome</keyword>
<reference evidence="2 3" key="1">
    <citation type="submission" date="2021-01" db="EMBL/GenBank/DDBJ databases">
        <title>Whole genome shotgun sequence of Microbispora corallina NBRC 16416.</title>
        <authorList>
            <person name="Komaki H."/>
            <person name="Tamura T."/>
        </authorList>
    </citation>
    <scope>NUCLEOTIDE SEQUENCE [LARGE SCALE GENOMIC DNA]</scope>
    <source>
        <strain evidence="2 3">NBRC 16416</strain>
    </source>
</reference>